<keyword evidence="11 12" id="KW-0660">Purine salvage</keyword>
<dbReference type="UniPathway" id="UPA00588">
    <property type="reaction ID" value="UER00646"/>
</dbReference>
<evidence type="ECO:0000259" key="13">
    <source>
        <dbReference type="Pfam" id="PF00156"/>
    </source>
</evidence>
<accession>A0A6J4JDD4</accession>
<dbReference type="AlphaFoldDB" id="A0A6J4JDD4"/>
<reference evidence="14" key="1">
    <citation type="submission" date="2020-02" db="EMBL/GenBank/DDBJ databases">
        <authorList>
            <person name="Meier V. D."/>
        </authorList>
    </citation>
    <scope>NUCLEOTIDE SEQUENCE</scope>
    <source>
        <strain evidence="14">AVDCRST_MAG63</strain>
    </source>
</reference>
<proteinExistence type="inferred from homology"/>
<dbReference type="GO" id="GO:0044209">
    <property type="term" value="P:AMP salvage"/>
    <property type="evidence" value="ECO:0007669"/>
    <property type="project" value="UniProtKB-UniRule"/>
</dbReference>
<dbReference type="EMBL" id="CADCTO010000419">
    <property type="protein sequence ID" value="CAA9275138.1"/>
    <property type="molecule type" value="Genomic_DNA"/>
</dbReference>
<evidence type="ECO:0000256" key="2">
    <source>
        <dbReference type="ARBA" id="ARBA00003968"/>
    </source>
</evidence>
<dbReference type="EC" id="2.4.2.7" evidence="7 12"/>
<dbReference type="InterPro" id="IPR050054">
    <property type="entry name" value="UPRTase/APRTase"/>
</dbReference>
<evidence type="ECO:0000256" key="6">
    <source>
        <dbReference type="ARBA" id="ARBA00011738"/>
    </source>
</evidence>
<comment type="catalytic activity">
    <reaction evidence="1 12">
        <text>AMP + diphosphate = 5-phospho-alpha-D-ribose 1-diphosphate + adenine</text>
        <dbReference type="Rhea" id="RHEA:16609"/>
        <dbReference type="ChEBI" id="CHEBI:16708"/>
        <dbReference type="ChEBI" id="CHEBI:33019"/>
        <dbReference type="ChEBI" id="CHEBI:58017"/>
        <dbReference type="ChEBI" id="CHEBI:456215"/>
        <dbReference type="EC" id="2.4.2.7"/>
    </reaction>
</comment>
<dbReference type="PANTHER" id="PTHR32315">
    <property type="entry name" value="ADENINE PHOSPHORIBOSYLTRANSFERASE"/>
    <property type="match status" value="1"/>
</dbReference>
<feature type="domain" description="Phosphoribosyltransferase" evidence="13">
    <location>
        <begin position="36"/>
        <end position="142"/>
    </location>
</feature>
<dbReference type="InterPro" id="IPR005764">
    <property type="entry name" value="Ade_phspho_trans"/>
</dbReference>
<evidence type="ECO:0000256" key="1">
    <source>
        <dbReference type="ARBA" id="ARBA00000868"/>
    </source>
</evidence>
<keyword evidence="8 12" id="KW-0963">Cytoplasm</keyword>
<evidence type="ECO:0000256" key="9">
    <source>
        <dbReference type="ARBA" id="ARBA00022676"/>
    </source>
</evidence>
<comment type="pathway">
    <text evidence="4 12">Purine metabolism; AMP biosynthesis via salvage pathway; AMP from adenine: step 1/1.</text>
</comment>
<dbReference type="NCBIfam" id="NF002634">
    <property type="entry name" value="PRK02304.1-3"/>
    <property type="match status" value="1"/>
</dbReference>
<evidence type="ECO:0000256" key="8">
    <source>
        <dbReference type="ARBA" id="ARBA00022490"/>
    </source>
</evidence>
<evidence type="ECO:0000313" key="14">
    <source>
        <dbReference type="EMBL" id="CAA9275138.1"/>
    </source>
</evidence>
<dbReference type="NCBIfam" id="TIGR01090">
    <property type="entry name" value="apt"/>
    <property type="match status" value="1"/>
</dbReference>
<dbReference type="Gene3D" id="3.40.50.2020">
    <property type="match status" value="1"/>
</dbReference>
<dbReference type="GO" id="GO:0006166">
    <property type="term" value="P:purine ribonucleoside salvage"/>
    <property type="evidence" value="ECO:0007669"/>
    <property type="project" value="UniProtKB-UniRule"/>
</dbReference>
<dbReference type="InterPro" id="IPR000836">
    <property type="entry name" value="PRTase_dom"/>
</dbReference>
<dbReference type="GO" id="GO:0006168">
    <property type="term" value="P:adenine salvage"/>
    <property type="evidence" value="ECO:0007669"/>
    <property type="project" value="InterPro"/>
</dbReference>
<keyword evidence="10 12" id="KW-0808">Transferase</keyword>
<dbReference type="NCBIfam" id="NF002636">
    <property type="entry name" value="PRK02304.1-5"/>
    <property type="match status" value="1"/>
</dbReference>
<evidence type="ECO:0000256" key="3">
    <source>
        <dbReference type="ARBA" id="ARBA00004496"/>
    </source>
</evidence>
<evidence type="ECO:0000256" key="12">
    <source>
        <dbReference type="HAMAP-Rule" id="MF_00004"/>
    </source>
</evidence>
<dbReference type="GO" id="GO:0016208">
    <property type="term" value="F:AMP binding"/>
    <property type="evidence" value="ECO:0007669"/>
    <property type="project" value="TreeGrafter"/>
</dbReference>
<dbReference type="CDD" id="cd06223">
    <property type="entry name" value="PRTases_typeI"/>
    <property type="match status" value="1"/>
</dbReference>
<comment type="subunit">
    <text evidence="6 12">Homodimer.</text>
</comment>
<gene>
    <name evidence="12" type="primary">apt</name>
    <name evidence="14" type="ORF">AVDCRST_MAG63-3161</name>
</gene>
<protein>
    <recommendedName>
        <fullName evidence="7 12">Adenine phosphoribosyltransferase</fullName>
        <shortName evidence="12">APRT</shortName>
        <ecNumber evidence="7 12">2.4.2.7</ecNumber>
    </recommendedName>
</protein>
<dbReference type="PANTHER" id="PTHR32315:SF3">
    <property type="entry name" value="ADENINE PHOSPHORIBOSYLTRANSFERASE"/>
    <property type="match status" value="1"/>
</dbReference>
<evidence type="ECO:0000256" key="10">
    <source>
        <dbReference type="ARBA" id="ARBA00022679"/>
    </source>
</evidence>
<evidence type="ECO:0000256" key="5">
    <source>
        <dbReference type="ARBA" id="ARBA00008391"/>
    </source>
</evidence>
<dbReference type="Pfam" id="PF00156">
    <property type="entry name" value="Pribosyltran"/>
    <property type="match status" value="1"/>
</dbReference>
<sequence length="173" mass="18699">MTNLKAVSLIRDIPDFPKPGILFRDITPILSDHEAFAEITDALCAEAKRFQPDLIVGIESRGFLFGTPMALQLGLGFSPVRKLGKLPYETVTEEYALEYGTNTVEMHTDAVKPGQRVVIVDDLLATGGTARASAALVERQGGIVAGYCFAIELTFLNGRDALPGRNIAALISY</sequence>
<dbReference type="FunFam" id="3.40.50.2020:FF:000004">
    <property type="entry name" value="Adenine phosphoribosyltransferase"/>
    <property type="match status" value="1"/>
</dbReference>
<evidence type="ECO:0000256" key="7">
    <source>
        <dbReference type="ARBA" id="ARBA00011893"/>
    </source>
</evidence>
<evidence type="ECO:0000256" key="4">
    <source>
        <dbReference type="ARBA" id="ARBA00004659"/>
    </source>
</evidence>
<dbReference type="HAMAP" id="MF_00004">
    <property type="entry name" value="Aden_phosphoribosyltr"/>
    <property type="match status" value="1"/>
</dbReference>
<dbReference type="GO" id="GO:0003999">
    <property type="term" value="F:adenine phosphoribosyltransferase activity"/>
    <property type="evidence" value="ECO:0007669"/>
    <property type="project" value="UniProtKB-UniRule"/>
</dbReference>
<comment type="function">
    <text evidence="2 12">Catalyzes a salvage reaction resulting in the formation of AMP, that is energically less costly than de novo synthesis.</text>
</comment>
<comment type="subcellular location">
    <subcellularLocation>
        <location evidence="3 12">Cytoplasm</location>
    </subcellularLocation>
</comment>
<evidence type="ECO:0000256" key="11">
    <source>
        <dbReference type="ARBA" id="ARBA00022726"/>
    </source>
</evidence>
<dbReference type="SUPFAM" id="SSF53271">
    <property type="entry name" value="PRTase-like"/>
    <property type="match status" value="1"/>
</dbReference>
<dbReference type="InterPro" id="IPR029057">
    <property type="entry name" value="PRTase-like"/>
</dbReference>
<dbReference type="GO" id="GO:0002055">
    <property type="term" value="F:adenine binding"/>
    <property type="evidence" value="ECO:0007669"/>
    <property type="project" value="TreeGrafter"/>
</dbReference>
<name>A0A6J4JDD4_9BACT</name>
<comment type="similarity">
    <text evidence="5 12">Belongs to the purine/pyrimidine phosphoribosyltransferase family.</text>
</comment>
<dbReference type="GO" id="GO:0005737">
    <property type="term" value="C:cytoplasm"/>
    <property type="evidence" value="ECO:0007669"/>
    <property type="project" value="UniProtKB-SubCell"/>
</dbReference>
<organism evidence="14">
    <name type="scientific">uncultured Armatimonadetes bacterium</name>
    <dbReference type="NCBI Taxonomy" id="157466"/>
    <lineage>
        <taxon>Bacteria</taxon>
        <taxon>Bacillati</taxon>
        <taxon>Armatimonadota</taxon>
        <taxon>environmental samples</taxon>
    </lineage>
</organism>
<keyword evidence="9 12" id="KW-0328">Glycosyltransferase</keyword>